<dbReference type="GO" id="GO:0005524">
    <property type="term" value="F:ATP binding"/>
    <property type="evidence" value="ECO:0007669"/>
    <property type="project" value="UniProtKB-KW"/>
</dbReference>
<dbReference type="Gene3D" id="1.10.20.60">
    <property type="entry name" value="Glu-tRNAGln amidotransferase C subunit, N-terminal domain"/>
    <property type="match status" value="1"/>
</dbReference>
<sequence>MAVANARLAMVGGIGVPVLQRQQNHFFYSFMAKNPLGHSLLRARRDFSARSTSSLLPPDVPRLAETARIALTPDEVKEFAPKIRQVIDWFGQLQAIDLQNVDPALRADAESNNLREDLPETFDNRESLLAAVPTYEKPYIKVPKVLNKD</sequence>
<evidence type="ECO:0000313" key="2">
    <source>
        <dbReference type="EMBL" id="KAK9137243.1"/>
    </source>
</evidence>
<dbReference type="GO" id="GO:0009507">
    <property type="term" value="C:chloroplast"/>
    <property type="evidence" value="ECO:0007669"/>
    <property type="project" value="UniProtKB-SubCell"/>
</dbReference>
<reference evidence="2 3" key="1">
    <citation type="submission" date="2024-01" db="EMBL/GenBank/DDBJ databases">
        <title>Genome assemblies of Stephania.</title>
        <authorList>
            <person name="Yang L."/>
        </authorList>
    </citation>
    <scope>NUCLEOTIDE SEQUENCE [LARGE SCALE GENOMIC DNA]</scope>
    <source>
        <strain evidence="2">QJT</strain>
        <tissue evidence="2">Leaf</tissue>
    </source>
</reference>
<comment type="subcellular location">
    <subcellularLocation>
        <location evidence="1">Mitochondrion</location>
    </subcellularLocation>
    <subcellularLocation>
        <location evidence="1">Plastid</location>
        <location evidence="1">Chloroplast</location>
    </subcellularLocation>
</comment>
<keyword evidence="1" id="KW-0150">Chloroplast</keyword>
<gene>
    <name evidence="1" type="primary">GATC</name>
    <name evidence="2" type="ORF">Sjap_007837</name>
</gene>
<keyword evidence="1" id="KW-0496">Mitochondrion</keyword>
<name>A0AAP0PAB1_9MAGN</name>
<dbReference type="NCBIfam" id="TIGR00135">
    <property type="entry name" value="gatC"/>
    <property type="match status" value="1"/>
</dbReference>
<dbReference type="SUPFAM" id="SSF141000">
    <property type="entry name" value="Glu-tRNAGln amidotransferase C subunit"/>
    <property type="match status" value="1"/>
</dbReference>
<dbReference type="GO" id="GO:0070681">
    <property type="term" value="P:glutaminyl-tRNAGln biosynthesis via transamidation"/>
    <property type="evidence" value="ECO:0007669"/>
    <property type="project" value="UniProtKB-UniRule"/>
</dbReference>
<dbReference type="Pfam" id="PF02686">
    <property type="entry name" value="GatC"/>
    <property type="match status" value="1"/>
</dbReference>
<evidence type="ECO:0000256" key="1">
    <source>
        <dbReference type="HAMAP-Rule" id="MF_03149"/>
    </source>
</evidence>
<dbReference type="PANTHER" id="PTHR15004:SF0">
    <property type="entry name" value="GLUTAMYL-TRNA(GLN) AMIDOTRANSFERASE SUBUNIT C, MITOCHONDRIAL"/>
    <property type="match status" value="1"/>
</dbReference>
<keyword evidence="1" id="KW-0067">ATP-binding</keyword>
<keyword evidence="1" id="KW-0436">Ligase</keyword>
<dbReference type="GO" id="GO:0005739">
    <property type="term" value="C:mitochondrion"/>
    <property type="evidence" value="ECO:0007669"/>
    <property type="project" value="UniProtKB-SubCell"/>
</dbReference>
<dbReference type="InterPro" id="IPR036113">
    <property type="entry name" value="Asp/Glu-ADT_sf_sub_c"/>
</dbReference>
<comment type="subunit">
    <text evidence="1">Subunit of the heterotrimeric GatCAB amidotransferase (AdT) complex, composed of A, B and C subunits.</text>
</comment>
<comment type="function">
    <text evidence="1">Allows the formation of correctly charged Gln-tRNA(Gln) through the transamidation of misacylated Glu-tRNA(Gln) in chloroplasts and mitochondria. The reaction takes place in the presence of glutamine and ATP through an activated gamma-phospho-Glu-tRNA(Gln).</text>
</comment>
<proteinExistence type="inferred from homology"/>
<dbReference type="EMBL" id="JBBNAE010000003">
    <property type="protein sequence ID" value="KAK9137243.1"/>
    <property type="molecule type" value="Genomic_DNA"/>
</dbReference>
<keyword evidence="1" id="KW-0547">Nucleotide-binding</keyword>
<dbReference type="GO" id="GO:0006450">
    <property type="term" value="P:regulation of translational fidelity"/>
    <property type="evidence" value="ECO:0007669"/>
    <property type="project" value="InterPro"/>
</dbReference>
<protein>
    <recommendedName>
        <fullName evidence="1">Glutamyl-tRNA(Gln) amidotransferase subunit C, chloroplastic/mitochondrial</fullName>
        <shortName evidence="1">Glu-AdT subunit C</shortName>
        <ecNumber evidence="1">6.3.5.-</ecNumber>
    </recommendedName>
</protein>
<dbReference type="PANTHER" id="PTHR15004">
    <property type="entry name" value="GLUTAMYL-TRNA(GLN) AMIDOTRANSFERASE SUBUNIT C, MITOCHONDRIAL"/>
    <property type="match status" value="1"/>
</dbReference>
<dbReference type="GO" id="GO:0030956">
    <property type="term" value="C:glutamyl-tRNA(Gln) amidotransferase complex"/>
    <property type="evidence" value="ECO:0007669"/>
    <property type="project" value="UniProtKB-UniRule"/>
</dbReference>
<dbReference type="GO" id="GO:0032543">
    <property type="term" value="P:mitochondrial translation"/>
    <property type="evidence" value="ECO:0007669"/>
    <property type="project" value="UniProtKB-UniRule"/>
</dbReference>
<dbReference type="InterPro" id="IPR003837">
    <property type="entry name" value="GatC"/>
</dbReference>
<organism evidence="2 3">
    <name type="scientific">Stephania japonica</name>
    <dbReference type="NCBI Taxonomy" id="461633"/>
    <lineage>
        <taxon>Eukaryota</taxon>
        <taxon>Viridiplantae</taxon>
        <taxon>Streptophyta</taxon>
        <taxon>Embryophyta</taxon>
        <taxon>Tracheophyta</taxon>
        <taxon>Spermatophyta</taxon>
        <taxon>Magnoliopsida</taxon>
        <taxon>Ranunculales</taxon>
        <taxon>Menispermaceae</taxon>
        <taxon>Menispermoideae</taxon>
        <taxon>Cissampelideae</taxon>
        <taxon>Stephania</taxon>
    </lineage>
</organism>
<accession>A0AAP0PAB1</accession>
<comment type="caution">
    <text evidence="2">The sequence shown here is derived from an EMBL/GenBank/DDBJ whole genome shotgun (WGS) entry which is preliminary data.</text>
</comment>
<dbReference type="GO" id="GO:0050567">
    <property type="term" value="F:glutaminyl-tRNA synthase (glutamine-hydrolyzing) activity"/>
    <property type="evidence" value="ECO:0007669"/>
    <property type="project" value="UniProtKB-UniRule"/>
</dbReference>
<dbReference type="AlphaFoldDB" id="A0AAP0PAB1"/>
<comment type="catalytic activity">
    <reaction evidence="1">
        <text>L-glutamyl-tRNA(Gln) + L-glutamine + ATP + H2O = L-glutaminyl-tRNA(Gln) + L-glutamate + ADP + phosphate + H(+)</text>
        <dbReference type="Rhea" id="RHEA:17521"/>
        <dbReference type="Rhea" id="RHEA-COMP:9681"/>
        <dbReference type="Rhea" id="RHEA-COMP:9684"/>
        <dbReference type="ChEBI" id="CHEBI:15377"/>
        <dbReference type="ChEBI" id="CHEBI:15378"/>
        <dbReference type="ChEBI" id="CHEBI:29985"/>
        <dbReference type="ChEBI" id="CHEBI:30616"/>
        <dbReference type="ChEBI" id="CHEBI:43474"/>
        <dbReference type="ChEBI" id="CHEBI:58359"/>
        <dbReference type="ChEBI" id="CHEBI:78520"/>
        <dbReference type="ChEBI" id="CHEBI:78521"/>
        <dbReference type="ChEBI" id="CHEBI:456216"/>
    </reaction>
</comment>
<keyword evidence="1" id="KW-0648">Protein biosynthesis</keyword>
<evidence type="ECO:0000313" key="3">
    <source>
        <dbReference type="Proteomes" id="UP001417504"/>
    </source>
</evidence>
<comment type="similarity">
    <text evidence="1">Belongs to the GatC family.</text>
</comment>
<keyword evidence="3" id="KW-1185">Reference proteome</keyword>
<keyword evidence="1" id="KW-0934">Plastid</keyword>
<dbReference type="HAMAP" id="MF_00122">
    <property type="entry name" value="GatC"/>
    <property type="match status" value="1"/>
</dbReference>
<dbReference type="Proteomes" id="UP001417504">
    <property type="component" value="Unassembled WGS sequence"/>
</dbReference>
<dbReference type="EC" id="6.3.5.-" evidence="1"/>